<proteinExistence type="predicted"/>
<dbReference type="GO" id="GO:0008168">
    <property type="term" value="F:methyltransferase activity"/>
    <property type="evidence" value="ECO:0007669"/>
    <property type="project" value="InterPro"/>
</dbReference>
<keyword evidence="2" id="KW-0472">Membrane</keyword>
<gene>
    <name evidence="4" type="ORF">TCE0_050r18360</name>
</gene>
<dbReference type="Gene3D" id="3.40.50.150">
    <property type="entry name" value="Vaccinia Virus protein VP39"/>
    <property type="match status" value="1"/>
</dbReference>
<keyword evidence="2" id="KW-0812">Transmembrane</keyword>
<dbReference type="EMBL" id="DF933846">
    <property type="protein sequence ID" value="GAM43498.1"/>
    <property type="molecule type" value="Genomic_DNA"/>
</dbReference>
<feature type="region of interest" description="Disordered" evidence="1">
    <location>
        <begin position="63"/>
        <end position="136"/>
    </location>
</feature>
<dbReference type="Pfam" id="PF01728">
    <property type="entry name" value="FtsJ"/>
    <property type="match status" value="1"/>
</dbReference>
<reference evidence="5" key="1">
    <citation type="journal article" date="2015" name="Genome Announc.">
        <title>Draft genome sequence of Talaromyces cellulolyticus strain Y-94, a source of lignocellulosic biomass-degrading enzymes.</title>
        <authorList>
            <person name="Fujii T."/>
            <person name="Koike H."/>
            <person name="Sawayama S."/>
            <person name="Yano S."/>
            <person name="Inoue H."/>
        </authorList>
    </citation>
    <scope>NUCLEOTIDE SEQUENCE [LARGE SCALE GENOMIC DNA]</scope>
    <source>
        <strain evidence="5">Y-94</strain>
    </source>
</reference>
<name>A0A0B8N7G4_TALPI</name>
<feature type="transmembrane region" description="Helical" evidence="2">
    <location>
        <begin position="157"/>
        <end position="177"/>
    </location>
</feature>
<feature type="compositionally biased region" description="Polar residues" evidence="1">
    <location>
        <begin position="1"/>
        <end position="11"/>
    </location>
</feature>
<feature type="domain" description="Ribosomal RNA methyltransferase FtsJ" evidence="3">
    <location>
        <begin position="481"/>
        <end position="667"/>
    </location>
</feature>
<dbReference type="SUPFAM" id="SSF53335">
    <property type="entry name" value="S-adenosyl-L-methionine-dependent methyltransferases"/>
    <property type="match status" value="1"/>
</dbReference>
<evidence type="ECO:0000256" key="2">
    <source>
        <dbReference type="SAM" id="Phobius"/>
    </source>
</evidence>
<evidence type="ECO:0000313" key="5">
    <source>
        <dbReference type="Proteomes" id="UP000053095"/>
    </source>
</evidence>
<dbReference type="InterPro" id="IPR002877">
    <property type="entry name" value="RNA_MeTrfase_FtsJ_dom"/>
</dbReference>
<feature type="transmembrane region" description="Helical" evidence="2">
    <location>
        <begin position="189"/>
        <end position="209"/>
    </location>
</feature>
<feature type="region of interest" description="Disordered" evidence="1">
    <location>
        <begin position="309"/>
        <end position="396"/>
    </location>
</feature>
<evidence type="ECO:0000259" key="3">
    <source>
        <dbReference type="Pfam" id="PF01728"/>
    </source>
</evidence>
<dbReference type="Proteomes" id="UP000053095">
    <property type="component" value="Unassembled WGS sequence"/>
</dbReference>
<feature type="compositionally biased region" description="Basic and acidic residues" evidence="1">
    <location>
        <begin position="373"/>
        <end position="389"/>
    </location>
</feature>
<organism evidence="4 5">
    <name type="scientific">Talaromyces pinophilus</name>
    <name type="common">Penicillium pinophilum</name>
    <dbReference type="NCBI Taxonomy" id="128442"/>
    <lineage>
        <taxon>Eukaryota</taxon>
        <taxon>Fungi</taxon>
        <taxon>Dikarya</taxon>
        <taxon>Ascomycota</taxon>
        <taxon>Pezizomycotina</taxon>
        <taxon>Eurotiomycetes</taxon>
        <taxon>Eurotiomycetidae</taxon>
        <taxon>Eurotiales</taxon>
        <taxon>Trichocomaceae</taxon>
        <taxon>Talaromyces</taxon>
        <taxon>Talaromyces sect. Talaromyces</taxon>
    </lineage>
</organism>
<dbReference type="InterPro" id="IPR029063">
    <property type="entry name" value="SAM-dependent_MTases_sf"/>
</dbReference>
<protein>
    <recommendedName>
        <fullName evidence="3">Ribosomal RNA methyltransferase FtsJ domain-containing protein</fullName>
    </recommendedName>
</protein>
<keyword evidence="5" id="KW-1185">Reference proteome</keyword>
<feature type="compositionally biased region" description="Low complexity" evidence="1">
    <location>
        <begin position="119"/>
        <end position="133"/>
    </location>
</feature>
<accession>A0A0B8N7G4</accession>
<feature type="compositionally biased region" description="Basic and acidic residues" evidence="1">
    <location>
        <begin position="29"/>
        <end position="41"/>
    </location>
</feature>
<dbReference type="GO" id="GO:0032259">
    <property type="term" value="P:methylation"/>
    <property type="evidence" value="ECO:0007669"/>
    <property type="project" value="InterPro"/>
</dbReference>
<evidence type="ECO:0000256" key="1">
    <source>
        <dbReference type="SAM" id="MobiDB-lite"/>
    </source>
</evidence>
<sequence length="720" mass="79829">MESPHPQTAAQPRSVADYTAHPSDTSSFFEHDETKTWKDRAGRFVKPWKRTKRVANTDVTANVDMDTAGAGPLGVTAPDSVHNNNNHNDNETAPSASSSSSRPPRRRRYIDGWVRYPKNSSSTSNPSSTSTSTIAPPGKIKDAYRIALKDRLVRKHLVICAVSGLLLLMLISLYLVYAINFTTLEGQTYHIFFILLIMIFAMVFCHSFARTCLLATKIARYGSTGLHRVPSVVGPLGYAQPAHPIHVVLARDEEIVTEGAAADGNNNTSAATAATTKLTAPPPAYGLWRSSVRINPNLLYWQRVDNAPKPETTPLAAHNETSTSTSDSSSQSSSSSTSPAASTAATFATAASNQPRPPSYASDDGVQGLPQEPKSEERSKAEIVSKDLQEMDQNSGKDASKIITEYLMARVPISRELVELRDRGAKSHEADAYFANQRNQTDTQTHQKRQYFFDKMQKIAMEMQYLSGAWKIRSQNDSGTRSGRILDLSMAPGGLLAVAMRMNPGSEAVAFSLSTSKGGTEILLESVKGFTVEGTGFLDITMLAADMEVTTIPTQHPDAGNFFTKRQLAETEIFDLVLCDGQGQLNHERASYREGQKREPIRLLTFELILDLEHLRPGGTMIVLLHKVDAWETVQIRHKFNRFSSIRPYKTAWFRAIRNSFYLIATNVHSQSKEAIVAIARWKRVWKSATFVLDDDLLDRKFDLEGRLDVEQVLEYLVRI</sequence>
<feature type="compositionally biased region" description="Low complexity" evidence="1">
    <location>
        <begin position="82"/>
        <end position="102"/>
    </location>
</feature>
<evidence type="ECO:0000313" key="4">
    <source>
        <dbReference type="EMBL" id="GAM43498.1"/>
    </source>
</evidence>
<dbReference type="AlphaFoldDB" id="A0A0B8N7G4"/>
<feature type="region of interest" description="Disordered" evidence="1">
    <location>
        <begin position="1"/>
        <end position="41"/>
    </location>
</feature>
<keyword evidence="2" id="KW-1133">Transmembrane helix</keyword>
<feature type="compositionally biased region" description="Low complexity" evidence="1">
    <location>
        <begin position="321"/>
        <end position="352"/>
    </location>
</feature>